<dbReference type="EMBL" id="JAMKFB020000255">
    <property type="protein sequence ID" value="KAL0151207.1"/>
    <property type="molecule type" value="Genomic_DNA"/>
</dbReference>
<evidence type="ECO:0008006" key="4">
    <source>
        <dbReference type="Google" id="ProtNLM"/>
    </source>
</evidence>
<dbReference type="Proteomes" id="UP001529510">
    <property type="component" value="Unassembled WGS sequence"/>
</dbReference>
<evidence type="ECO:0000313" key="2">
    <source>
        <dbReference type="EMBL" id="KAL0151207.1"/>
    </source>
</evidence>
<protein>
    <recommendedName>
        <fullName evidence="4">Tyr recombinase domain-containing protein</fullName>
    </recommendedName>
</protein>
<keyword evidence="3" id="KW-1185">Reference proteome</keyword>
<dbReference type="PANTHER" id="PTHR35617">
    <property type="entry name" value="PHAGE_INTEGRASE DOMAIN-CONTAINING PROTEIN"/>
    <property type="match status" value="1"/>
</dbReference>
<keyword evidence="1" id="KW-0233">DNA recombination</keyword>
<dbReference type="InterPro" id="IPR011010">
    <property type="entry name" value="DNA_brk_join_enz"/>
</dbReference>
<dbReference type="GO" id="GO:0006310">
    <property type="term" value="P:DNA recombination"/>
    <property type="evidence" value="ECO:0007669"/>
    <property type="project" value="UniProtKB-KW"/>
</dbReference>
<evidence type="ECO:0000256" key="1">
    <source>
        <dbReference type="ARBA" id="ARBA00023172"/>
    </source>
</evidence>
<organism evidence="2 3">
    <name type="scientific">Cirrhinus mrigala</name>
    <name type="common">Mrigala</name>
    <dbReference type="NCBI Taxonomy" id="683832"/>
    <lineage>
        <taxon>Eukaryota</taxon>
        <taxon>Metazoa</taxon>
        <taxon>Chordata</taxon>
        <taxon>Craniata</taxon>
        <taxon>Vertebrata</taxon>
        <taxon>Euteleostomi</taxon>
        <taxon>Actinopterygii</taxon>
        <taxon>Neopterygii</taxon>
        <taxon>Teleostei</taxon>
        <taxon>Ostariophysi</taxon>
        <taxon>Cypriniformes</taxon>
        <taxon>Cyprinidae</taxon>
        <taxon>Labeoninae</taxon>
        <taxon>Labeonini</taxon>
        <taxon>Cirrhinus</taxon>
    </lineage>
</organism>
<sequence length="183" mass="20122">SGKPSSPLHQHSCLEFGPVNSHVVLRTRPEYVPMVTTTPFRDQVVTLQAISSQEDDPNLTLLCPVRVPRIYLERSQHFRLSSQLFVCYGGQQKGKAVSKQRISHWLVDAIRTAYQARGLPCPLGVRTHSTRGIAALAALANGASLTDIYRAAGWATPNTLARFYNLRMEPVSARVLNASSGLV</sequence>
<gene>
    <name evidence="2" type="ORF">M9458_053398</name>
</gene>
<proteinExistence type="predicted"/>
<dbReference type="PANTHER" id="PTHR35617:SF3">
    <property type="entry name" value="CORE-BINDING (CB) DOMAIN-CONTAINING PROTEIN"/>
    <property type="match status" value="1"/>
</dbReference>
<comment type="caution">
    <text evidence="2">The sequence shown here is derived from an EMBL/GenBank/DDBJ whole genome shotgun (WGS) entry which is preliminary data.</text>
</comment>
<dbReference type="InterPro" id="IPR013762">
    <property type="entry name" value="Integrase-like_cat_sf"/>
</dbReference>
<name>A0ABD0MQ21_CIRMR</name>
<evidence type="ECO:0000313" key="3">
    <source>
        <dbReference type="Proteomes" id="UP001529510"/>
    </source>
</evidence>
<feature type="non-terminal residue" evidence="2">
    <location>
        <position position="1"/>
    </location>
</feature>
<dbReference type="Gene3D" id="1.10.443.10">
    <property type="entry name" value="Intergrase catalytic core"/>
    <property type="match status" value="1"/>
</dbReference>
<dbReference type="AlphaFoldDB" id="A0ABD0MQ21"/>
<accession>A0ABD0MQ21</accession>
<reference evidence="2 3" key="1">
    <citation type="submission" date="2024-05" db="EMBL/GenBank/DDBJ databases">
        <title>Genome sequencing and assembly of Indian major carp, Cirrhinus mrigala (Hamilton, 1822).</title>
        <authorList>
            <person name="Mohindra V."/>
            <person name="Chowdhury L.M."/>
            <person name="Lal K."/>
            <person name="Jena J.K."/>
        </authorList>
    </citation>
    <scope>NUCLEOTIDE SEQUENCE [LARGE SCALE GENOMIC DNA]</scope>
    <source>
        <strain evidence="2">CM1030</strain>
        <tissue evidence="2">Blood</tissue>
    </source>
</reference>
<dbReference type="SUPFAM" id="SSF56349">
    <property type="entry name" value="DNA breaking-rejoining enzymes"/>
    <property type="match status" value="1"/>
</dbReference>